<sequence>MKVVNPYGSQQDLSPPIECWAFIPSSSQGPSVGFLVRKDFSFSPHNQIGRNRTLCFSISQRKCPSIMPLIGGNRH</sequence>
<organism evidence="1">
    <name type="scientific">Eucalyptus grandis</name>
    <name type="common">Flooded gum</name>
    <dbReference type="NCBI Taxonomy" id="71139"/>
    <lineage>
        <taxon>Eukaryota</taxon>
        <taxon>Viridiplantae</taxon>
        <taxon>Streptophyta</taxon>
        <taxon>Embryophyta</taxon>
        <taxon>Tracheophyta</taxon>
        <taxon>Spermatophyta</taxon>
        <taxon>Magnoliopsida</taxon>
        <taxon>eudicotyledons</taxon>
        <taxon>Gunneridae</taxon>
        <taxon>Pentapetalae</taxon>
        <taxon>rosids</taxon>
        <taxon>malvids</taxon>
        <taxon>Myrtales</taxon>
        <taxon>Myrtaceae</taxon>
        <taxon>Myrtoideae</taxon>
        <taxon>Eucalypteae</taxon>
        <taxon>Eucalyptus</taxon>
    </lineage>
</organism>
<evidence type="ECO:0000313" key="1">
    <source>
        <dbReference type="EMBL" id="KCW62699.1"/>
    </source>
</evidence>
<dbReference type="EMBL" id="KK198759">
    <property type="protein sequence ID" value="KCW62699.1"/>
    <property type="molecule type" value="Genomic_DNA"/>
</dbReference>
<name>A0A059B9I2_EUCGR</name>
<proteinExistence type="predicted"/>
<accession>A0A059B9I2</accession>
<dbReference type="AlphaFoldDB" id="A0A059B9I2"/>
<dbReference type="InParanoid" id="A0A059B9I2"/>
<gene>
    <name evidence="1" type="ORF">EUGRSUZ_G00262</name>
</gene>
<dbReference type="Gramene" id="KCW62699">
    <property type="protein sequence ID" value="KCW62699"/>
    <property type="gene ID" value="EUGRSUZ_G00262"/>
</dbReference>
<reference evidence="1" key="1">
    <citation type="submission" date="2013-07" db="EMBL/GenBank/DDBJ databases">
        <title>The genome of Eucalyptus grandis.</title>
        <authorList>
            <person name="Schmutz J."/>
            <person name="Hayes R."/>
            <person name="Myburg A."/>
            <person name="Tuskan G."/>
            <person name="Grattapaglia D."/>
            <person name="Rokhsar D.S."/>
        </authorList>
    </citation>
    <scope>NUCLEOTIDE SEQUENCE</scope>
    <source>
        <tissue evidence="1">Leaf extractions</tissue>
    </source>
</reference>
<protein>
    <submittedName>
        <fullName evidence="1">Uncharacterized protein</fullName>
    </submittedName>
</protein>